<accession>A0A7J7DZS3</accession>
<gene>
    <name evidence="2" type="ORF">HS088_TW02G00811</name>
</gene>
<reference evidence="2 3" key="1">
    <citation type="journal article" date="2020" name="Nat. Commun.">
        <title>Genome of Tripterygium wilfordii and identification of cytochrome P450 involved in triptolide biosynthesis.</title>
        <authorList>
            <person name="Tu L."/>
            <person name="Su P."/>
            <person name="Zhang Z."/>
            <person name="Gao L."/>
            <person name="Wang J."/>
            <person name="Hu T."/>
            <person name="Zhou J."/>
            <person name="Zhang Y."/>
            <person name="Zhao Y."/>
            <person name="Liu Y."/>
            <person name="Song Y."/>
            <person name="Tong Y."/>
            <person name="Lu Y."/>
            <person name="Yang J."/>
            <person name="Xu C."/>
            <person name="Jia M."/>
            <person name="Peters R.J."/>
            <person name="Huang L."/>
            <person name="Gao W."/>
        </authorList>
    </citation>
    <scope>NUCLEOTIDE SEQUENCE [LARGE SCALE GENOMIC DNA]</scope>
    <source>
        <strain evidence="3">cv. XIE 37</strain>
        <tissue evidence="2">Leaf</tissue>
    </source>
</reference>
<dbReference type="EMBL" id="JAAARO010000002">
    <property type="protein sequence ID" value="KAF5751793.1"/>
    <property type="molecule type" value="Genomic_DNA"/>
</dbReference>
<evidence type="ECO:0000313" key="3">
    <source>
        <dbReference type="Proteomes" id="UP000593562"/>
    </source>
</evidence>
<name>A0A7J7DZS3_TRIWF</name>
<dbReference type="GO" id="GO:0009941">
    <property type="term" value="C:chloroplast envelope"/>
    <property type="evidence" value="ECO:0007669"/>
    <property type="project" value="TreeGrafter"/>
</dbReference>
<keyword evidence="3" id="KW-1185">Reference proteome</keyword>
<evidence type="ECO:0000259" key="1">
    <source>
        <dbReference type="Pfam" id="PF00005"/>
    </source>
</evidence>
<dbReference type="GO" id="GO:0016887">
    <property type="term" value="F:ATP hydrolysis activity"/>
    <property type="evidence" value="ECO:0007669"/>
    <property type="project" value="InterPro"/>
</dbReference>
<comment type="caution">
    <text evidence="2">The sequence shown here is derived from an EMBL/GenBank/DDBJ whole genome shotgun (WGS) entry which is preliminary data.</text>
</comment>
<sequence>MTEDVAIEGKNLNFSVATKQGKLSPILQDCSLRIPSGELWRLFGPNGCGKFTLLKTTVEVTHLLVSDDIEWIFGPGN</sequence>
<dbReference type="Proteomes" id="UP000593562">
    <property type="component" value="Unassembled WGS sequence"/>
</dbReference>
<dbReference type="SUPFAM" id="SSF52540">
    <property type="entry name" value="P-loop containing nucleoside triphosphate hydrolases"/>
    <property type="match status" value="1"/>
</dbReference>
<proteinExistence type="predicted"/>
<dbReference type="PANTHER" id="PTHR43514">
    <property type="entry name" value="ABC TRANSPORTER I FAMILY MEMBER 10"/>
    <property type="match status" value="1"/>
</dbReference>
<dbReference type="GO" id="GO:0005524">
    <property type="term" value="F:ATP binding"/>
    <property type="evidence" value="ECO:0007669"/>
    <property type="project" value="InterPro"/>
</dbReference>
<dbReference type="InterPro" id="IPR050334">
    <property type="entry name" value="Molybdenum_import_ModC"/>
</dbReference>
<dbReference type="InterPro" id="IPR027417">
    <property type="entry name" value="P-loop_NTPase"/>
</dbReference>
<evidence type="ECO:0000313" key="2">
    <source>
        <dbReference type="EMBL" id="KAF5751793.1"/>
    </source>
</evidence>
<dbReference type="InterPro" id="IPR003439">
    <property type="entry name" value="ABC_transporter-like_ATP-bd"/>
</dbReference>
<dbReference type="Gene3D" id="3.40.50.300">
    <property type="entry name" value="P-loop containing nucleotide triphosphate hydrolases"/>
    <property type="match status" value="1"/>
</dbReference>
<dbReference type="PANTHER" id="PTHR43514:SF4">
    <property type="entry name" value="ABC TRANSPORTER I FAMILY MEMBER 10"/>
    <property type="match status" value="1"/>
</dbReference>
<protein>
    <submittedName>
        <fullName evidence="2">ABC transporter I family member 10 chloroplastic</fullName>
    </submittedName>
</protein>
<feature type="domain" description="ABC transporter" evidence="1">
    <location>
        <begin position="27"/>
        <end position="61"/>
    </location>
</feature>
<dbReference type="AlphaFoldDB" id="A0A7J7DZS3"/>
<dbReference type="Pfam" id="PF00005">
    <property type="entry name" value="ABC_tran"/>
    <property type="match status" value="1"/>
</dbReference>
<dbReference type="InParanoid" id="A0A7J7DZS3"/>
<organism evidence="2 3">
    <name type="scientific">Tripterygium wilfordii</name>
    <name type="common">Thunder God vine</name>
    <dbReference type="NCBI Taxonomy" id="458696"/>
    <lineage>
        <taxon>Eukaryota</taxon>
        <taxon>Viridiplantae</taxon>
        <taxon>Streptophyta</taxon>
        <taxon>Embryophyta</taxon>
        <taxon>Tracheophyta</taxon>
        <taxon>Spermatophyta</taxon>
        <taxon>Magnoliopsida</taxon>
        <taxon>eudicotyledons</taxon>
        <taxon>Gunneridae</taxon>
        <taxon>Pentapetalae</taxon>
        <taxon>rosids</taxon>
        <taxon>fabids</taxon>
        <taxon>Celastrales</taxon>
        <taxon>Celastraceae</taxon>
        <taxon>Tripterygium</taxon>
    </lineage>
</organism>